<reference evidence="3" key="1">
    <citation type="journal article" date="2014" name="Nucleic Acids Res.">
        <title>The evolutionary dynamics of variant antigen genes in Babesia reveal a history of genomic innovation underlying host-parasite interaction.</title>
        <authorList>
            <person name="Jackson A.P."/>
            <person name="Otto T.D."/>
            <person name="Darby A."/>
            <person name="Ramaprasad A."/>
            <person name="Xia D."/>
            <person name="Echaide I.E."/>
            <person name="Farber M."/>
            <person name="Gahlot S."/>
            <person name="Gamble J."/>
            <person name="Gupta D."/>
            <person name="Gupta Y."/>
            <person name="Jackson L."/>
            <person name="Malandrin L."/>
            <person name="Malas T.B."/>
            <person name="Moussa E."/>
            <person name="Nair M."/>
            <person name="Reid A.J."/>
            <person name="Sanders M."/>
            <person name="Sharma J."/>
            <person name="Tracey A."/>
            <person name="Quail M.A."/>
            <person name="Weir W."/>
            <person name="Wastling J.M."/>
            <person name="Hall N."/>
            <person name="Willadsen P."/>
            <person name="Lingelbach K."/>
            <person name="Shiels B."/>
            <person name="Tait A."/>
            <person name="Berriman M."/>
            <person name="Allred D.R."/>
            <person name="Pain A."/>
        </authorList>
    </citation>
    <scope>NUCLEOTIDE SEQUENCE</scope>
    <source>
        <strain evidence="3">1802A</strain>
    </source>
</reference>
<accession>A0AAD9G7U8</accession>
<feature type="compositionally biased region" description="Polar residues" evidence="1">
    <location>
        <begin position="769"/>
        <end position="778"/>
    </location>
</feature>
<dbReference type="Proteomes" id="UP001195914">
    <property type="component" value="Unassembled WGS sequence"/>
</dbReference>
<feature type="region of interest" description="Disordered" evidence="1">
    <location>
        <begin position="769"/>
        <end position="790"/>
    </location>
</feature>
<reference evidence="3" key="2">
    <citation type="submission" date="2021-05" db="EMBL/GenBank/DDBJ databases">
        <authorList>
            <person name="Pain A."/>
        </authorList>
    </citation>
    <scope>NUCLEOTIDE SEQUENCE</scope>
    <source>
        <strain evidence="3">1802A</strain>
    </source>
</reference>
<evidence type="ECO:0000313" key="4">
    <source>
        <dbReference type="Proteomes" id="UP001195914"/>
    </source>
</evidence>
<feature type="domain" description="Swt1-like HEPN" evidence="2">
    <location>
        <begin position="551"/>
        <end position="619"/>
    </location>
</feature>
<dbReference type="EMBL" id="JAHBMH010000073">
    <property type="protein sequence ID" value="KAK1933463.1"/>
    <property type="molecule type" value="Genomic_DNA"/>
</dbReference>
<evidence type="ECO:0000259" key="2">
    <source>
        <dbReference type="Pfam" id="PF18731"/>
    </source>
</evidence>
<organism evidence="3 4">
    <name type="scientific">Babesia divergens</name>
    <dbReference type="NCBI Taxonomy" id="32595"/>
    <lineage>
        <taxon>Eukaryota</taxon>
        <taxon>Sar</taxon>
        <taxon>Alveolata</taxon>
        <taxon>Apicomplexa</taxon>
        <taxon>Aconoidasida</taxon>
        <taxon>Piroplasmida</taxon>
        <taxon>Babesiidae</taxon>
        <taxon>Babesia</taxon>
    </lineage>
</organism>
<proteinExistence type="predicted"/>
<gene>
    <name evidence="3" type="ORF">X943_003769</name>
</gene>
<sequence>MSSRLFEIRLYNETSIVLHRHSHSLKHGTWRSWLPERIATSSDVAVSCSFSRTFHGICFSIKYGTILNRVRYLLHIQLERRNGEETFSAVFVPESEVENALGGRSVSIDGTCPVIFKVHYELADYDGSDRSMKCFRVRVQETTDGSLYIKGLKECMEQLLIQKGVVSYHNAKVGGLEAYQVYESLPDDFTWSASSSVWLPRLRRSNRSILIRIVNFSGKQLKLILDPSSTFLEEGHWVEYPSEDIPNLCGTAFGVRSTGFFGGTGGKCVYSIMGESGTLTFSWEQPAMGSLTATGTHSMGKYSIAKHVESLNEGTIMFHIYDVNPPQIDLWAAKAICPNAPAKSLDLSTLPRNARGEHMFDRIAKASSANLSNMEDVRSTVVDVLPLLLKYHSHGCEWKAEAFNSGRTDSPVASEHDDSLRSGCNIGKEFFLKNPRHFFRATIIGKRRDLEKKVSDNHLLYLDWGIGAERFSKVFMPDERIHLCSTVPGGMDNRKLLFDSYLMQFHYDRPEIVIDSTDAPTMHQSARERRTRPFLQHIMQDNLMDYVLMIFHALCEGLQPYITKRMSRKYGASWLDKVRIPAGHVWKNEELVRIDVEGMVYLITAYWLDLFEDLFDGDSDTLHTIQTAAIYWANQEVYRFDINYGECLLPLYSRVTVWDMLEATERLLCRLKAEDAIKHIEFISQKLMAAVQLFLQRLLSEKYLQEDTVDRLIRSICRGTGHDFGGKNGFIQEANRVLSDIGYMLVRIAINGSHYYSLKDLESSGPHVTTLRTSSSSVNRDDDVEGSYPMHTSEAEGSLLAEGRFTMQEISVYFAAISHIIKEGTSLPFNENRGKQAESVSWSSLCTKNQIHELSAQQALGRDMDENALHYYTAERFHNEKWLQVDSEMQVIVPGLRFFFEYADDFDLSALPDCGFCKEKIIYNVRFIFMLWLAIIC</sequence>
<evidence type="ECO:0000256" key="1">
    <source>
        <dbReference type="SAM" id="MobiDB-lite"/>
    </source>
</evidence>
<protein>
    <recommendedName>
        <fullName evidence="2">Swt1-like HEPN domain-containing protein</fullName>
    </recommendedName>
</protein>
<evidence type="ECO:0000313" key="3">
    <source>
        <dbReference type="EMBL" id="KAK1933463.1"/>
    </source>
</evidence>
<dbReference type="Gene3D" id="2.60.270.50">
    <property type="match status" value="2"/>
</dbReference>
<name>A0AAD9G7U8_BABDI</name>
<comment type="caution">
    <text evidence="3">The sequence shown here is derived from an EMBL/GenBank/DDBJ whole genome shotgun (WGS) entry which is preliminary data.</text>
</comment>
<dbReference type="AlphaFoldDB" id="A0AAD9G7U8"/>
<dbReference type="Pfam" id="PF18731">
    <property type="entry name" value="HEPN_Swt1"/>
    <property type="match status" value="1"/>
</dbReference>
<keyword evidence="4" id="KW-1185">Reference proteome</keyword>
<dbReference type="InterPro" id="IPR041650">
    <property type="entry name" value="HEPN_Swt1"/>
</dbReference>